<evidence type="ECO:0000256" key="1">
    <source>
        <dbReference type="SAM" id="MobiDB-lite"/>
    </source>
</evidence>
<feature type="compositionally biased region" description="Basic and acidic residues" evidence="1">
    <location>
        <begin position="13"/>
        <end position="39"/>
    </location>
</feature>
<dbReference type="Proteomes" id="UP000307440">
    <property type="component" value="Unassembled WGS sequence"/>
</dbReference>
<feature type="region of interest" description="Disordered" evidence="1">
    <location>
        <begin position="1"/>
        <end position="69"/>
    </location>
</feature>
<protein>
    <recommendedName>
        <fullName evidence="2">Rho-GAP domain-containing protein</fullName>
    </recommendedName>
</protein>
<dbReference type="Gene3D" id="1.10.555.10">
    <property type="entry name" value="Rho GTPase activation protein"/>
    <property type="match status" value="1"/>
</dbReference>
<reference evidence="3 4" key="1">
    <citation type="journal article" date="2019" name="Nat. Ecol. Evol.">
        <title>Megaphylogeny resolves global patterns of mushroom evolution.</title>
        <authorList>
            <person name="Varga T."/>
            <person name="Krizsan K."/>
            <person name="Foldi C."/>
            <person name="Dima B."/>
            <person name="Sanchez-Garcia M."/>
            <person name="Sanchez-Ramirez S."/>
            <person name="Szollosi G.J."/>
            <person name="Szarkandi J.G."/>
            <person name="Papp V."/>
            <person name="Albert L."/>
            <person name="Andreopoulos W."/>
            <person name="Angelini C."/>
            <person name="Antonin V."/>
            <person name="Barry K.W."/>
            <person name="Bougher N.L."/>
            <person name="Buchanan P."/>
            <person name="Buyck B."/>
            <person name="Bense V."/>
            <person name="Catcheside P."/>
            <person name="Chovatia M."/>
            <person name="Cooper J."/>
            <person name="Damon W."/>
            <person name="Desjardin D."/>
            <person name="Finy P."/>
            <person name="Geml J."/>
            <person name="Haridas S."/>
            <person name="Hughes K."/>
            <person name="Justo A."/>
            <person name="Karasinski D."/>
            <person name="Kautmanova I."/>
            <person name="Kiss B."/>
            <person name="Kocsube S."/>
            <person name="Kotiranta H."/>
            <person name="LaButti K.M."/>
            <person name="Lechner B.E."/>
            <person name="Liimatainen K."/>
            <person name="Lipzen A."/>
            <person name="Lukacs Z."/>
            <person name="Mihaltcheva S."/>
            <person name="Morgado L.N."/>
            <person name="Niskanen T."/>
            <person name="Noordeloos M.E."/>
            <person name="Ohm R.A."/>
            <person name="Ortiz-Santana B."/>
            <person name="Ovrebo C."/>
            <person name="Racz N."/>
            <person name="Riley R."/>
            <person name="Savchenko A."/>
            <person name="Shiryaev A."/>
            <person name="Soop K."/>
            <person name="Spirin V."/>
            <person name="Szebenyi C."/>
            <person name="Tomsovsky M."/>
            <person name="Tulloss R.E."/>
            <person name="Uehling J."/>
            <person name="Grigoriev I.V."/>
            <person name="Vagvolgyi C."/>
            <person name="Papp T."/>
            <person name="Martin F.M."/>
            <person name="Miettinen O."/>
            <person name="Hibbett D.S."/>
            <person name="Nagy L.G."/>
        </authorList>
    </citation>
    <scope>NUCLEOTIDE SEQUENCE [LARGE SCALE GENOMIC DNA]</scope>
    <source>
        <strain evidence="3 4">CBS 121175</strain>
    </source>
</reference>
<dbReference type="SUPFAM" id="SSF48350">
    <property type="entry name" value="GTPase activation domain, GAP"/>
    <property type="match status" value="1"/>
</dbReference>
<dbReference type="PANTHER" id="PTHR28093:SF1">
    <property type="entry name" value="MORPHOGENESIS-RELATED PROTEIN MSB1"/>
    <property type="match status" value="1"/>
</dbReference>
<dbReference type="InterPro" id="IPR012965">
    <property type="entry name" value="Msb1/Mug8_dom"/>
</dbReference>
<evidence type="ECO:0000313" key="3">
    <source>
        <dbReference type="EMBL" id="TFK26954.1"/>
    </source>
</evidence>
<dbReference type="PANTHER" id="PTHR28093">
    <property type="entry name" value="MORPHOGENESIS-RELATED PROTEIN MSB1"/>
    <property type="match status" value="1"/>
</dbReference>
<dbReference type="Pfam" id="PF08101">
    <property type="entry name" value="Msb1-Mug8_dom"/>
    <property type="match status" value="1"/>
</dbReference>
<feature type="non-terminal residue" evidence="3">
    <location>
        <position position="711"/>
    </location>
</feature>
<dbReference type="PROSITE" id="PS50238">
    <property type="entry name" value="RHOGAP"/>
    <property type="match status" value="1"/>
</dbReference>
<name>A0A5C3L1V4_COPMA</name>
<proteinExistence type="predicted"/>
<feature type="domain" description="Rho-GAP" evidence="2">
    <location>
        <begin position="122"/>
        <end position="318"/>
    </location>
</feature>
<evidence type="ECO:0000313" key="4">
    <source>
        <dbReference type="Proteomes" id="UP000307440"/>
    </source>
</evidence>
<dbReference type="STRING" id="230819.A0A5C3L1V4"/>
<dbReference type="OrthoDB" id="3362494at2759"/>
<accession>A0A5C3L1V4</accession>
<dbReference type="InterPro" id="IPR000198">
    <property type="entry name" value="RhoGAP_dom"/>
</dbReference>
<dbReference type="InterPro" id="IPR008936">
    <property type="entry name" value="Rho_GTPase_activation_prot"/>
</dbReference>
<feature type="region of interest" description="Disordered" evidence="1">
    <location>
        <begin position="444"/>
        <end position="475"/>
    </location>
</feature>
<dbReference type="InterPro" id="IPR037508">
    <property type="entry name" value="Msb1/Mug8"/>
</dbReference>
<gene>
    <name evidence="3" type="ORF">FA15DRAFT_245889</name>
</gene>
<feature type="compositionally biased region" description="Basic and acidic residues" evidence="1">
    <location>
        <begin position="51"/>
        <end position="69"/>
    </location>
</feature>
<keyword evidence="4" id="KW-1185">Reference proteome</keyword>
<feature type="region of interest" description="Disordered" evidence="1">
    <location>
        <begin position="691"/>
        <end position="711"/>
    </location>
</feature>
<dbReference type="GO" id="GO:0007165">
    <property type="term" value="P:signal transduction"/>
    <property type="evidence" value="ECO:0007669"/>
    <property type="project" value="InterPro"/>
</dbReference>
<organism evidence="3 4">
    <name type="scientific">Coprinopsis marcescibilis</name>
    <name type="common">Agaric fungus</name>
    <name type="synonym">Psathyrella marcescibilis</name>
    <dbReference type="NCBI Taxonomy" id="230819"/>
    <lineage>
        <taxon>Eukaryota</taxon>
        <taxon>Fungi</taxon>
        <taxon>Dikarya</taxon>
        <taxon>Basidiomycota</taxon>
        <taxon>Agaricomycotina</taxon>
        <taxon>Agaricomycetes</taxon>
        <taxon>Agaricomycetidae</taxon>
        <taxon>Agaricales</taxon>
        <taxon>Agaricineae</taxon>
        <taxon>Psathyrellaceae</taxon>
        <taxon>Coprinopsis</taxon>
    </lineage>
</organism>
<sequence>MSSFFNKVLRRNKRDDREASASSESHHRESELLGGKFEDVSPSVSPSAAKFPDDQQRGRDLEKSKDKPALRTFFRSKSRSARSPARTTRRIDDLPQLSLALLNGGGLGVEQPVLSDVAIAQKRLTPVEALGLVRSCSKVITTRGVDALGIMNPHWYSASPEIQRKLISLFIHSLTAQSPVSSTSFDAEINSTRSPHDVAAVLRWALRHIQLEEDSFGHTDAWYTAFFQGERSTGYPADAFSKTLVPLLPTPHAEFLKEVLDVFTSLASHAESNSTSGSKLAKMFGLWILNSHRVESKADWKAFYARWEVTGRQLEHIFFAYIRDEASANRMPKRLLELVKKYPYQDGPSPTTDLKLLPRPQFTTRRYHALFVRVETELPSESLRPKSRTHPLRVVAEALAAGPASNDGHAAALWGRILEASKTKDSGSPLSRIFADETIRFLTLTPPSPDGGDDDEAIKSPTLALFTPSSPRRPAFSLGEFREQLEKMQTQMQRSDSGQSTETETQLGTAVSPASASSGDWSLFSSAGFSAVTPLTPLAPTLFGTSEVERTAPPLPLPGGVSRSVSGHKRQSSRKSVEFRMEGDVSRKGSEAGVGAKQPLLDASKESAEGVQQLVSAVALVQVVQLDEAFVDFWADALADPGSSWPSFAVCKLKESLVGQLRAVEDAPGSTAAETKELVRWVVLEQAFTVRPPPAPVPSASASGSADGHAD</sequence>
<feature type="region of interest" description="Disordered" evidence="1">
    <location>
        <begin position="547"/>
        <end position="593"/>
    </location>
</feature>
<feature type="compositionally biased region" description="Low complexity" evidence="1">
    <location>
        <begin position="698"/>
        <end position="711"/>
    </location>
</feature>
<dbReference type="EMBL" id="ML210169">
    <property type="protein sequence ID" value="TFK26954.1"/>
    <property type="molecule type" value="Genomic_DNA"/>
</dbReference>
<feature type="region of interest" description="Disordered" evidence="1">
    <location>
        <begin position="487"/>
        <end position="514"/>
    </location>
</feature>
<evidence type="ECO:0000259" key="2">
    <source>
        <dbReference type="PROSITE" id="PS50238"/>
    </source>
</evidence>
<dbReference type="AlphaFoldDB" id="A0A5C3L1V4"/>
<feature type="compositionally biased region" description="Basic and acidic residues" evidence="1">
    <location>
        <begin position="575"/>
        <end position="590"/>
    </location>
</feature>